<dbReference type="GO" id="GO:0044732">
    <property type="term" value="C:mitotic spindle pole body"/>
    <property type="evidence" value="ECO:0007669"/>
    <property type="project" value="TreeGrafter"/>
</dbReference>
<dbReference type="GO" id="GO:0006508">
    <property type="term" value="P:proteolysis"/>
    <property type="evidence" value="ECO:0007669"/>
    <property type="project" value="InterPro"/>
</dbReference>
<dbReference type="GO" id="GO:0051307">
    <property type="term" value="P:meiotic chromosome separation"/>
    <property type="evidence" value="ECO:0007669"/>
    <property type="project" value="TreeGrafter"/>
</dbReference>
<dbReference type="Gene3D" id="1.25.40.10">
    <property type="entry name" value="Tetratricopeptide repeat domain"/>
    <property type="match status" value="1"/>
</dbReference>
<dbReference type="InterPro" id="IPR030397">
    <property type="entry name" value="SEPARIN_core_dom"/>
</dbReference>
<evidence type="ECO:0000259" key="6">
    <source>
        <dbReference type="PROSITE" id="PS51700"/>
    </source>
</evidence>
<dbReference type="InterPro" id="IPR005314">
    <property type="entry name" value="Peptidase_C50"/>
</dbReference>
<name>A0A3R7F884_9EURO</name>
<dbReference type="EMBL" id="NIDN02000069">
    <property type="protein sequence ID" value="RLL97762.1"/>
    <property type="molecule type" value="Genomic_DNA"/>
</dbReference>
<feature type="region of interest" description="Disordered" evidence="5">
    <location>
        <begin position="1472"/>
        <end position="1506"/>
    </location>
</feature>
<evidence type="ECO:0000256" key="4">
    <source>
        <dbReference type="ARBA" id="ARBA00022829"/>
    </source>
</evidence>
<feature type="region of interest" description="Disordered" evidence="5">
    <location>
        <begin position="1348"/>
        <end position="1370"/>
    </location>
</feature>
<dbReference type="STRING" id="1245748.A0A3R7F884"/>
<evidence type="ECO:0000313" key="8">
    <source>
        <dbReference type="Proteomes" id="UP000215289"/>
    </source>
</evidence>
<evidence type="ECO:0000313" key="7">
    <source>
        <dbReference type="EMBL" id="RLL97762.1"/>
    </source>
</evidence>
<dbReference type="Proteomes" id="UP000215289">
    <property type="component" value="Unassembled WGS sequence"/>
</dbReference>
<reference evidence="7 8" key="1">
    <citation type="submission" date="2018-08" db="EMBL/GenBank/DDBJ databases">
        <title>Draft genome sequences of two Aspergillus turcosus clinical strains isolated from bronchoalveolar lavage fluid: one azole-susceptible and the other azole-resistant.</title>
        <authorList>
            <person name="Parent-Michaud M."/>
            <person name="Dufresne P.J."/>
            <person name="Fournier E."/>
            <person name="Martineau C."/>
            <person name="Moreira S."/>
            <person name="Perkins V."/>
            <person name="De Repentigny L."/>
            <person name="Dufresne S.F."/>
        </authorList>
    </citation>
    <scope>NUCLEOTIDE SEQUENCE [LARGE SCALE GENOMIC DNA]</scope>
    <source>
        <strain evidence="7">HMR AF 1038</strain>
    </source>
</reference>
<dbReference type="PANTHER" id="PTHR12792">
    <property type="entry name" value="EXTRA SPINDLE POLES 1-RELATED"/>
    <property type="match status" value="1"/>
</dbReference>
<dbReference type="GO" id="GO:0072686">
    <property type="term" value="C:mitotic spindle"/>
    <property type="evidence" value="ECO:0007669"/>
    <property type="project" value="TreeGrafter"/>
</dbReference>
<keyword evidence="4" id="KW-0159">Chromosome partition</keyword>
<gene>
    <name evidence="7" type="ORF">CFD26_107102</name>
</gene>
<organism evidence="7 8">
    <name type="scientific">Aspergillus turcosus</name>
    <dbReference type="NCBI Taxonomy" id="1245748"/>
    <lineage>
        <taxon>Eukaryota</taxon>
        <taxon>Fungi</taxon>
        <taxon>Dikarya</taxon>
        <taxon>Ascomycota</taxon>
        <taxon>Pezizomycotina</taxon>
        <taxon>Eurotiomycetes</taxon>
        <taxon>Eurotiomycetidae</taxon>
        <taxon>Eurotiales</taxon>
        <taxon>Aspergillaceae</taxon>
        <taxon>Aspergillus</taxon>
        <taxon>Aspergillus subgen. Fumigati</taxon>
    </lineage>
</organism>
<protein>
    <recommendedName>
        <fullName evidence="2">separase</fullName>
        <ecNumber evidence="2">3.4.22.49</ecNumber>
    </recommendedName>
</protein>
<evidence type="ECO:0000256" key="3">
    <source>
        <dbReference type="ARBA" id="ARBA00022801"/>
    </source>
</evidence>
<dbReference type="EC" id="3.4.22.49" evidence="2"/>
<dbReference type="GO" id="GO:0005737">
    <property type="term" value="C:cytoplasm"/>
    <property type="evidence" value="ECO:0007669"/>
    <property type="project" value="TreeGrafter"/>
</dbReference>
<feature type="domain" description="Peptidase C50" evidence="6">
    <location>
        <begin position="1914"/>
        <end position="2009"/>
    </location>
</feature>
<feature type="region of interest" description="Disordered" evidence="5">
    <location>
        <begin position="43"/>
        <end position="70"/>
    </location>
</feature>
<evidence type="ECO:0000256" key="2">
    <source>
        <dbReference type="ARBA" id="ARBA00012489"/>
    </source>
</evidence>
<comment type="caution">
    <text evidence="7">The sequence shown here is derived from an EMBL/GenBank/DDBJ whole genome shotgun (WGS) entry which is preliminary data.</text>
</comment>
<evidence type="ECO:0000256" key="5">
    <source>
        <dbReference type="SAM" id="MobiDB-lite"/>
    </source>
</evidence>
<keyword evidence="8" id="KW-1185">Reference proteome</keyword>
<dbReference type="OrthoDB" id="10255632at2759"/>
<dbReference type="SUPFAM" id="SSF48452">
    <property type="entry name" value="TPR-like"/>
    <property type="match status" value="1"/>
</dbReference>
<dbReference type="Pfam" id="PF03568">
    <property type="entry name" value="Separin_C"/>
    <property type="match status" value="1"/>
</dbReference>
<feature type="compositionally biased region" description="Low complexity" evidence="5">
    <location>
        <begin position="1351"/>
        <end position="1370"/>
    </location>
</feature>
<dbReference type="PROSITE" id="PS51700">
    <property type="entry name" value="SEPARIN"/>
    <property type="match status" value="1"/>
</dbReference>
<dbReference type="GO" id="GO:0005634">
    <property type="term" value="C:nucleus"/>
    <property type="evidence" value="ECO:0007669"/>
    <property type="project" value="InterPro"/>
</dbReference>
<feature type="region of interest" description="Disordered" evidence="5">
    <location>
        <begin position="2057"/>
        <end position="2086"/>
    </location>
</feature>
<evidence type="ECO:0000256" key="1">
    <source>
        <dbReference type="ARBA" id="ARBA00000451"/>
    </source>
</evidence>
<feature type="compositionally biased region" description="Basic residues" evidence="5">
    <location>
        <begin position="1488"/>
        <end position="1504"/>
    </location>
</feature>
<proteinExistence type="predicted"/>
<dbReference type="GO" id="GO:0004197">
    <property type="term" value="F:cysteine-type endopeptidase activity"/>
    <property type="evidence" value="ECO:0007669"/>
    <property type="project" value="InterPro"/>
</dbReference>
<sequence>MAVATLLPESSLDSVKQAVRSTSTCCNATVLSLQSLFRSSLKPAPDVESESMKKTSRMKKAVPASSVRSRATTKTKVSAKGTTTIAAIEHDAARLSCQEKVSLATEIFNTTLKTLADASKSAGLCVPTMPLHPASPNRVTKPARRSKTPQRTQPNAAEIDGGLLAVAECASLALACLRNMKAEQSSPGNGPLNIQLEQGACVLAGRYLSLGLNDLAYKELRGLKRRIQQHLDSQDIDKDASIGRKDQRNAEEEAAKERMSDLLSFKNLSHARSLHSLIISFQSNALRLIAAEKRAATVQKVMASLQLSNPSSPANLITAAVDSQTMTRDKAALQLQLLSNTIMSMCSATQKPNDSNASKESLRPITSLTLQLLSLEVRCMSWKLSGHVCDDVKEMWEPLARYLAAFVNHFKGIEKAEFASTYKTIVRLQVAVATSQKQSSPKSRNNLSVARIATILGQLAQEAGCFEEASTLFTEALNPLADENLLSSATVRCKLAALHLQALKTSTKIRQPSVSISLSEVTAALGTPLRGNENDLDELLVEAAKLKKIAMSWLGEKVAKEHAATDEDREIFPKIYAYLNGFVRFLRRYLGKKPSADGDQRDLELFYRRLETCKSIVLAAVDSALAIGKLSVMSQSPSWESLLSTFSDCQRLLVAVESTAEGKQERSDENESGMGFVKLSNLFWSRYIKDKESGKGYRELMHTLRQSINFLENCSPAQRRTGFAALKYERLAHLYLEASMGVESAETFKDSLNEHISTGVLKQLLSDPAGVSPHRACQDPKSSSFTFNRILSAFLRTSMRRRDLNHVKFFDCPTVESLQRGLLLEWQLGILSELPSQAHNDEGFRSAFDTLLSTVLEVYSPESRPIRRLRVILMGLRFSLEHSSSLDLPTIRRLVEESVKCLDNAQEVGSDTDMEPYATHLKNSVCLTLGLHEGDLRSNELNRILCSWNSMMRNCPDKDALFSCVDDVDYYLLQVKAIVDYTEIYGLWKLQLVALELLLRITEVQGTRDFSEAIIILSRLVLQYCRLGHCKKAEALLTRADRYLNENEVSCLATLSYRLARVEYLLETGELEKAASILSTARLLYEENQKKEDPSHGSILSKIAWERLVADAVLMSSRLSFAQGSVTQALFFAKLCVKLNCRIWAKVERISQRKQEKSLPGSRSSDLESVIDGVARLDVSQSISTTNHTVSYSQGAPFWPHVGSHHTALLNLAYFSAHYGLFQDAVYYGEQALKINKTLNANVRLIASQAQLGSYWIFGGRPSEGQELLAAAEQLSKQLESSVELASLQMSIASLHRLQGNYHDEWQALLRADRIMADVIALETAEPLPLQSPIPELEDGMDKLRIRGSSRRTQPSTTTTRRTRAATVSSRTAPKLLTDKPDTNGTMSQSVSHLRSGILQQQAACSRALREFDKASRLLTDARKFATSRNSQISLHLKESEHYLAEAIRQFASHAVYCVLPESTISLPALQSPRKVMNETTSSTKQSTTRKSRAPARGTRSKHAKASEDFTDVLSKAGDCLNNVFSAATALGSTLDSHMASRLMSRISMLSHTTAPGSPMPWSQPPANVNEMGRIGAFTRERIAIGIDKQLSDFNDPLLWPAQGSTAEPEAALCSTFTEEYIDILPSNWNVLSLSVSADCTEFIISRLRKDHSPFLLRLPLKRGNAEDDEDQFTFEDGKGEMQEIIKLANESAHAAKLQKDRHSKKEWWRNREALDQRLQNLLQNIENVWFGGFRGIFSPMAHEEAALSRFATAFQNILDKHLPSRQKGGRAATPRLSLHRNVLELFVGVKDLEGQDDPEETLMDLLYFVVDILQFQGERNAYDEIDFDMMVVETLDAVRGYHEAAGRLRERQQPQHTVLVLDKALHLFPWESLPCLQGLAVCRVPSLECLRERILQSGSIKGKGSGSGFAVDRGNGTYILNPTGDLQTTQATFEADLGRLDTWTGIARREPTEEEFKEGLESKSLFLYFGHGSGAQYIRGRTIKRLDRCAVTFLMGCSSGTLTEAGEYEPYGTPMNYLHAGCPALVATLWDVTDKDIDRFAKSTFEKWGLIGEGDTDDQRTTLSSKGRSRSAKTSSTESSGPMTLDEAVSMSRSACVLKYLNGAAPVIYGENTTHRHKMAQQEEFGPAIPIPLVIQPHERVEQLKQLLEQPDQQRQKINILALIQMYESGELGPLTTEQTIYICDGKVMEKPPSGQRLVPPGSVVWLEEIGMQMMQSHVQVASQMAQSGSSGFLAGTLMHEIFARFRLVNVYGGHANLTISRRIANDTGSSVQTIFVSDLVELQYNAQTYAGNLGVAFIGTASAPVLRQRIEIELQILNGQGETMTPWFPEVAVIVPDGPGLARLSGRAMRNHIYFATAPGNAMLYIAKKKNGVVSQLPVV</sequence>
<feature type="region of interest" description="Disordered" evidence="5">
    <location>
        <begin position="129"/>
        <end position="155"/>
    </location>
</feature>
<dbReference type="InterPro" id="IPR011990">
    <property type="entry name" value="TPR-like_helical_dom_sf"/>
</dbReference>
<dbReference type="PANTHER" id="PTHR12792:SF0">
    <property type="entry name" value="SEPARIN"/>
    <property type="match status" value="1"/>
</dbReference>
<accession>A0A3R7F884</accession>
<keyword evidence="3" id="KW-0378">Hydrolase</keyword>
<comment type="catalytic activity">
    <reaction evidence="1">
        <text>All bonds known to be hydrolyzed by this endopeptidase have arginine in P1 and an acidic residue in P4. P6 is often occupied by an acidic residue or by a hydroxy-amino-acid residue, the phosphorylation of which enhances cleavage.</text>
        <dbReference type="EC" id="3.4.22.49"/>
    </reaction>
</comment>